<dbReference type="RefSeq" id="WP_121890350.1">
    <property type="nucleotide sequence ID" value="NZ_PENI01000010.1"/>
</dbReference>
<dbReference type="EMBL" id="PENI01000010">
    <property type="protein sequence ID" value="RMB84493.1"/>
    <property type="molecule type" value="Genomic_DNA"/>
</dbReference>
<dbReference type="Proteomes" id="UP000270471">
    <property type="component" value="Unassembled WGS sequence"/>
</dbReference>
<protein>
    <submittedName>
        <fullName evidence="1">Uncharacterized protein</fullName>
    </submittedName>
</protein>
<name>A0A3M0ICI0_9ACTN</name>
<evidence type="ECO:0000313" key="1">
    <source>
        <dbReference type="EMBL" id="RMB84493.1"/>
    </source>
</evidence>
<reference evidence="1 2" key="1">
    <citation type="submission" date="2017-11" db="EMBL/GenBank/DDBJ databases">
        <title>Draft genome of actinobacteria isolated from guarana (Paullinia cupana (Mart.) Ducke.</title>
        <authorList>
            <person name="Siqueira K.A."/>
            <person name="Liotti R.G."/>
            <person name="Mendes T.A.O."/>
            <person name="Soares M.A."/>
        </authorList>
    </citation>
    <scope>NUCLEOTIDE SEQUENCE [LARGE SCALE GENOMIC DNA]</scope>
    <source>
        <strain evidence="1 2">193</strain>
    </source>
</reference>
<keyword evidence="2" id="KW-1185">Reference proteome</keyword>
<dbReference type="AlphaFoldDB" id="A0A3M0ICI0"/>
<comment type="caution">
    <text evidence="1">The sequence shown here is derived from an EMBL/GenBank/DDBJ whole genome shotgun (WGS) entry which is preliminary data.</text>
</comment>
<sequence length="447" mass="49466">MKITAEVLRDLAEPSNVAVHSNPELAGDVSAAAAYDDKQRREKELDRLRRKPELCPIPAKDLGRPAQLTPWNVLHTFGRAIALARRGAGRGLAEHWGCLKYNQALTGNSESFMALSAEGKETAEYYKALQSGELGIGFALTLATRLLNRRYPNHFVSMVPADTALRAGWALTSRDSGPKSGYRYRPQFFAEVWKPGEPSRVFPIACKGNHSGLSASHAQLASASGHAEAVHIGAWDETPCLVFSTELPLDGPLTVHTLEAGGEGGWLDGPEHVLDHALEDENVYPGIQPPTQSDEPVEPEPGYHVSPERYGWFQHALARTAAAGLTAFAGDTRATIPYLTKRQGKRHFEGTTHAATDSVQDARHQFFGTDFVGTDHIFRLNRKRVEAFSGVAEDLFRHLEEGRLEQYRREIYARQSTWPRDTWAPRWNGPVSVHPDGSILAMRLLRD</sequence>
<organism evidence="1 2">
    <name type="scientific">Streptomyces shenzhenensis</name>
    <dbReference type="NCBI Taxonomy" id="943815"/>
    <lineage>
        <taxon>Bacteria</taxon>
        <taxon>Bacillati</taxon>
        <taxon>Actinomycetota</taxon>
        <taxon>Actinomycetes</taxon>
        <taxon>Kitasatosporales</taxon>
        <taxon>Streptomycetaceae</taxon>
        <taxon>Streptomyces</taxon>
    </lineage>
</organism>
<evidence type="ECO:0000313" key="2">
    <source>
        <dbReference type="Proteomes" id="UP000270471"/>
    </source>
</evidence>
<accession>A0A3M0ICI0</accession>
<dbReference type="OrthoDB" id="3335096at2"/>
<gene>
    <name evidence="1" type="ORF">CTZ28_17310</name>
</gene>
<proteinExistence type="predicted"/>